<accession>A0A1Y2HBC6</accession>
<keyword evidence="2" id="KW-1185">Reference proteome</keyword>
<dbReference type="STRING" id="765915.A0A1Y2HBC6"/>
<gene>
    <name evidence="1" type="ORF">BCR44DRAFT_42119</name>
</gene>
<protein>
    <submittedName>
        <fullName evidence="1">Uncharacterized protein</fullName>
    </submittedName>
</protein>
<organism evidence="1 2">
    <name type="scientific">Catenaria anguillulae PL171</name>
    <dbReference type="NCBI Taxonomy" id="765915"/>
    <lineage>
        <taxon>Eukaryota</taxon>
        <taxon>Fungi</taxon>
        <taxon>Fungi incertae sedis</taxon>
        <taxon>Blastocladiomycota</taxon>
        <taxon>Blastocladiomycetes</taxon>
        <taxon>Blastocladiales</taxon>
        <taxon>Catenariaceae</taxon>
        <taxon>Catenaria</taxon>
    </lineage>
</organism>
<name>A0A1Y2HBC6_9FUNG</name>
<evidence type="ECO:0000313" key="1">
    <source>
        <dbReference type="EMBL" id="ORZ30362.1"/>
    </source>
</evidence>
<comment type="caution">
    <text evidence="1">The sequence shown here is derived from an EMBL/GenBank/DDBJ whole genome shotgun (WGS) entry which is preliminary data.</text>
</comment>
<proteinExistence type="predicted"/>
<sequence>MSLDQWMRKGQQNVIIEIGDTFIDSISGHGCLSVLNWWRDFGVVGQSQLEYTHRAIDSASEAGHLRILKWWQSSFPAKDLKYSELAMDKAASPAVLDWWLHESNLPLKFSSFATTHAARTNSRVNLDWWLAHTDQLGFQFLPTTLHDTMDRIIQGSARRGSRDDLANWVTMTWFAKHWRETGQVISQGFLLRASMDPNKAWFLEWWSEQGLPVERVVPEAIKYASTKQWSAIVSWWNKQVNEMRDRKTVGNEEATEKHPAVVRHERECMQMLQAMLEGMDPAAVPVP</sequence>
<evidence type="ECO:0000313" key="2">
    <source>
        <dbReference type="Proteomes" id="UP000193411"/>
    </source>
</evidence>
<reference evidence="1 2" key="1">
    <citation type="submission" date="2016-07" db="EMBL/GenBank/DDBJ databases">
        <title>Pervasive Adenine N6-methylation of Active Genes in Fungi.</title>
        <authorList>
            <consortium name="DOE Joint Genome Institute"/>
            <person name="Mondo S.J."/>
            <person name="Dannebaum R.O."/>
            <person name="Kuo R.C."/>
            <person name="Labutti K."/>
            <person name="Haridas S."/>
            <person name="Kuo A."/>
            <person name="Salamov A."/>
            <person name="Ahrendt S.R."/>
            <person name="Lipzen A."/>
            <person name="Sullivan W."/>
            <person name="Andreopoulos W.B."/>
            <person name="Clum A."/>
            <person name="Lindquist E."/>
            <person name="Daum C."/>
            <person name="Ramamoorthy G.K."/>
            <person name="Gryganskyi A."/>
            <person name="Culley D."/>
            <person name="Magnuson J.K."/>
            <person name="James T.Y."/>
            <person name="O'Malley M.A."/>
            <person name="Stajich J.E."/>
            <person name="Spatafora J.W."/>
            <person name="Visel A."/>
            <person name="Grigoriev I.V."/>
        </authorList>
    </citation>
    <scope>NUCLEOTIDE SEQUENCE [LARGE SCALE GENOMIC DNA]</scope>
    <source>
        <strain evidence="1 2">PL171</strain>
    </source>
</reference>
<dbReference type="AlphaFoldDB" id="A0A1Y2HBC6"/>
<dbReference type="Proteomes" id="UP000193411">
    <property type="component" value="Unassembled WGS sequence"/>
</dbReference>
<dbReference type="EMBL" id="MCFL01000087">
    <property type="protein sequence ID" value="ORZ30362.1"/>
    <property type="molecule type" value="Genomic_DNA"/>
</dbReference>